<keyword evidence="1" id="KW-0670">Pyruvate</keyword>
<dbReference type="EMBL" id="CP048877">
    <property type="protein sequence ID" value="QIJ72561.1"/>
    <property type="molecule type" value="Genomic_DNA"/>
</dbReference>
<reference evidence="1 2" key="1">
    <citation type="submission" date="2020-02" db="EMBL/GenBank/DDBJ databases">
        <title>Genome analysis of Thermosulfuriphilus ammonigenes ST65T, an anaerobic thermophilic chemolithoautotrophic bacterium isolated from a deep-sea hydrothermal vent.</title>
        <authorList>
            <person name="Slobodkina G."/>
            <person name="Allioux M."/>
            <person name="Merkel A."/>
            <person name="Alain K."/>
            <person name="Jebbar M."/>
            <person name="Slobodkin A."/>
        </authorList>
    </citation>
    <scope>NUCLEOTIDE SEQUENCE [LARGE SCALE GENOMIC DNA]</scope>
    <source>
        <strain evidence="1 2">ST65</strain>
    </source>
</reference>
<dbReference type="KEGG" id="tav:G4V39_09880"/>
<evidence type="ECO:0000313" key="1">
    <source>
        <dbReference type="EMBL" id="QIJ72561.1"/>
    </source>
</evidence>
<accession>A0A6G7PYG4</accession>
<protein>
    <submittedName>
        <fullName evidence="1">Indolepyruvate oxidoreductase subunit beta</fullName>
    </submittedName>
</protein>
<name>A0A6G7PYG4_9BACT</name>
<dbReference type="InterPro" id="IPR019752">
    <property type="entry name" value="Pyrv/ketoisovalerate_OxRed_cat"/>
</dbReference>
<dbReference type="SUPFAM" id="SSF53323">
    <property type="entry name" value="Pyruvate-ferredoxin oxidoreductase, PFOR, domain III"/>
    <property type="match status" value="1"/>
</dbReference>
<dbReference type="InterPro" id="IPR002869">
    <property type="entry name" value="Pyrv_flavodox_OxRed_cen"/>
</dbReference>
<dbReference type="GO" id="GO:0016903">
    <property type="term" value="F:oxidoreductase activity, acting on the aldehyde or oxo group of donors"/>
    <property type="evidence" value="ECO:0007669"/>
    <property type="project" value="InterPro"/>
</dbReference>
<dbReference type="PANTHER" id="PTHR43854">
    <property type="entry name" value="INDOLEPYRUVATE OXIDOREDUCTASE SUBUNIT IORB"/>
    <property type="match status" value="1"/>
</dbReference>
<sequence>MKKIKILFVGVGGQGILLATRVLAEAALKDGVPVVASEVHGMAQRGGVVEANVLLGGYRSPLIAEGEADILVSFEPVEALRALNRCHEKSIIITSTSPLEPFTVKSGLASYPEIEPALSRIRDSFAKLVAYDAAALAREAGTAKAVNIALLGTLMATDMVPVSSQTVRETLARLVKAKFREANLKAFELGWQQWVAQR</sequence>
<dbReference type="Pfam" id="PF01558">
    <property type="entry name" value="POR"/>
    <property type="match status" value="1"/>
</dbReference>
<dbReference type="RefSeq" id="WP_166032778.1">
    <property type="nucleotide sequence ID" value="NZ_CP048877.1"/>
</dbReference>
<organism evidence="1 2">
    <name type="scientific">Thermosulfuriphilus ammonigenes</name>
    <dbReference type="NCBI Taxonomy" id="1936021"/>
    <lineage>
        <taxon>Bacteria</taxon>
        <taxon>Pseudomonadati</taxon>
        <taxon>Thermodesulfobacteriota</taxon>
        <taxon>Thermodesulfobacteria</taxon>
        <taxon>Thermodesulfobacteriales</taxon>
        <taxon>Thermodesulfobacteriaceae</taxon>
        <taxon>Thermosulfuriphilus</taxon>
    </lineage>
</organism>
<proteinExistence type="predicted"/>
<dbReference type="AlphaFoldDB" id="A0A6G7PYG4"/>
<dbReference type="Proteomes" id="UP000502179">
    <property type="component" value="Chromosome"/>
</dbReference>
<dbReference type="Gene3D" id="3.40.920.10">
    <property type="entry name" value="Pyruvate-ferredoxin oxidoreductase, PFOR, domain III"/>
    <property type="match status" value="1"/>
</dbReference>
<keyword evidence="2" id="KW-1185">Reference proteome</keyword>
<gene>
    <name evidence="1" type="ORF">G4V39_09880</name>
</gene>
<evidence type="ECO:0000313" key="2">
    <source>
        <dbReference type="Proteomes" id="UP000502179"/>
    </source>
</evidence>
<dbReference type="PANTHER" id="PTHR43854:SF1">
    <property type="entry name" value="INDOLEPYRUVATE OXIDOREDUCTASE SUBUNIT IORB"/>
    <property type="match status" value="1"/>
</dbReference>
<dbReference type="InterPro" id="IPR052198">
    <property type="entry name" value="IorB_Oxidoreductase"/>
</dbReference>